<feature type="domain" description="RNA ligase" evidence="1">
    <location>
        <begin position="27"/>
        <end position="175"/>
    </location>
</feature>
<keyword evidence="2" id="KW-0436">Ligase</keyword>
<reference evidence="2 3" key="1">
    <citation type="submission" date="2023-02" db="EMBL/GenBank/DDBJ databases">
        <title>Genome sequence of Paenibacillus kyungheensis KACC 18744.</title>
        <authorList>
            <person name="Kim S."/>
            <person name="Heo J."/>
            <person name="Kwon S.-W."/>
        </authorList>
    </citation>
    <scope>NUCLEOTIDE SEQUENCE [LARGE SCALE GENOMIC DNA]</scope>
    <source>
        <strain evidence="2 3">KACC 18744</strain>
    </source>
</reference>
<dbReference type="RefSeq" id="WP_273612704.1">
    <property type="nucleotide sequence ID" value="NZ_CP117416.1"/>
</dbReference>
<name>A0AAX3LW92_9BACL</name>
<keyword evidence="3" id="KW-1185">Reference proteome</keyword>
<organism evidence="2 3">
    <name type="scientific">Paenibacillus kyungheensis</name>
    <dbReference type="NCBI Taxonomy" id="1452732"/>
    <lineage>
        <taxon>Bacteria</taxon>
        <taxon>Bacillati</taxon>
        <taxon>Bacillota</taxon>
        <taxon>Bacilli</taxon>
        <taxon>Bacillales</taxon>
        <taxon>Paenibacillaceae</taxon>
        <taxon>Paenibacillus</taxon>
    </lineage>
</organism>
<evidence type="ECO:0000259" key="1">
    <source>
        <dbReference type="Pfam" id="PF09414"/>
    </source>
</evidence>
<dbReference type="KEGG" id="pka:PQ456_13205"/>
<protein>
    <submittedName>
        <fullName evidence="2">RNA ligase family protein</fullName>
    </submittedName>
</protein>
<proteinExistence type="predicted"/>
<gene>
    <name evidence="2" type="ORF">PQ456_13205</name>
</gene>
<dbReference type="AlphaFoldDB" id="A0AAX3LW92"/>
<dbReference type="Pfam" id="PF09414">
    <property type="entry name" value="RNA_ligase"/>
    <property type="match status" value="1"/>
</dbReference>
<evidence type="ECO:0000313" key="3">
    <source>
        <dbReference type="Proteomes" id="UP001220509"/>
    </source>
</evidence>
<evidence type="ECO:0000313" key="2">
    <source>
        <dbReference type="EMBL" id="WCT54161.1"/>
    </source>
</evidence>
<dbReference type="InterPro" id="IPR052732">
    <property type="entry name" value="Cell-binding_unc_protein"/>
</dbReference>
<dbReference type="GO" id="GO:0016874">
    <property type="term" value="F:ligase activity"/>
    <property type="evidence" value="ECO:0007669"/>
    <property type="project" value="UniProtKB-KW"/>
</dbReference>
<dbReference type="EMBL" id="CP117416">
    <property type="protein sequence ID" value="WCT54161.1"/>
    <property type="molecule type" value="Genomic_DNA"/>
</dbReference>
<dbReference type="SUPFAM" id="SSF56091">
    <property type="entry name" value="DNA ligase/mRNA capping enzyme, catalytic domain"/>
    <property type="match status" value="1"/>
</dbReference>
<sequence>MSEMKKYMSVVRMGHKTTENVLQPGDPIIIQEKLDGANGSFKLEDGKVVAFSRNERLTEQNNLQGFYEWTQTLDASLLRSDVVYFGEWLTKHKINYGELTKQFFLFDLYDVDNEKYLHFTEVKQEAERLGLHLIPVFYEGEYQSLEHLESFIGQTALGVKKGEGIVVKNVDYHDVYGKQLFVKLVIDAFKEVQRIKKPKDPNFQSAEIEAVKSVLTRARVEKWIYKLIDEGSLQADYGMKDMALILKQITPRIVEDIVQEEGDRIVSFDVKDIRKIIGKHLPVLIKEVVEAKE</sequence>
<accession>A0AAX3LW92</accession>
<dbReference type="InterPro" id="IPR021122">
    <property type="entry name" value="RNA_ligase_dom_REL/Rnl2"/>
</dbReference>
<dbReference type="Gene3D" id="3.30.470.30">
    <property type="entry name" value="DNA ligase/mRNA capping enzyme"/>
    <property type="match status" value="1"/>
</dbReference>
<dbReference type="Proteomes" id="UP001220509">
    <property type="component" value="Chromosome"/>
</dbReference>
<dbReference type="PANTHER" id="PTHR43883">
    <property type="entry name" value="SLR0207 PROTEIN"/>
    <property type="match status" value="1"/>
</dbReference>
<dbReference type="PANTHER" id="PTHR43883:SF1">
    <property type="entry name" value="GLUCONOKINASE"/>
    <property type="match status" value="1"/>
</dbReference>